<feature type="domain" description="Carboxypeptidase activation peptide" evidence="3">
    <location>
        <begin position="26"/>
        <end position="67"/>
    </location>
</feature>
<evidence type="ECO:0000256" key="1">
    <source>
        <dbReference type="ARBA" id="ARBA00022723"/>
    </source>
</evidence>
<name>U4U117_DENPD</name>
<evidence type="ECO:0000313" key="4">
    <source>
        <dbReference type="EMBL" id="ERL87559.1"/>
    </source>
</evidence>
<evidence type="ECO:0000313" key="5">
    <source>
        <dbReference type="Proteomes" id="UP000030742"/>
    </source>
</evidence>
<dbReference type="EMBL" id="KB631976">
    <property type="protein sequence ID" value="ERL87559.1"/>
    <property type="molecule type" value="Genomic_DNA"/>
</dbReference>
<keyword evidence="1" id="KW-0479">Metal-binding</keyword>
<dbReference type="AlphaFoldDB" id="U4U117"/>
<dbReference type="Pfam" id="PF02244">
    <property type="entry name" value="Propep_M14"/>
    <property type="match status" value="1"/>
</dbReference>
<proteinExistence type="predicted"/>
<dbReference type="InterPro" id="IPR003146">
    <property type="entry name" value="M14A_act_pep"/>
</dbReference>
<protein>
    <recommendedName>
        <fullName evidence="3">Carboxypeptidase activation peptide domain-containing protein</fullName>
    </recommendedName>
</protein>
<accession>U4U117</accession>
<dbReference type="Proteomes" id="UP000030742">
    <property type="component" value="Unassembled WGS sequence"/>
</dbReference>
<sequence>MPIGSTDDLLSASRFSIQTYGGTIAENVPVDILVPPKEAETFSRFLDDADIESSILNKNIQNAIDAEGFRPEARAGTFDWTSYHTFDEVK</sequence>
<reference evidence="4 5" key="1">
    <citation type="journal article" date="2013" name="Genome Biol.">
        <title>Draft genome of the mountain pine beetle, Dendroctonus ponderosae Hopkins, a major forest pest.</title>
        <authorList>
            <person name="Keeling C.I."/>
            <person name="Yuen M.M."/>
            <person name="Liao N.Y."/>
            <person name="Docking T.R."/>
            <person name="Chan S.K."/>
            <person name="Taylor G.A."/>
            <person name="Palmquist D.L."/>
            <person name="Jackman S.D."/>
            <person name="Nguyen A."/>
            <person name="Li M."/>
            <person name="Henderson H."/>
            <person name="Janes J.K."/>
            <person name="Zhao Y."/>
            <person name="Pandoh P."/>
            <person name="Moore R."/>
            <person name="Sperling F.A."/>
            <person name="Huber D.P."/>
            <person name="Birol I."/>
            <person name="Jones S.J."/>
            <person name="Bohlmann J."/>
        </authorList>
    </citation>
    <scope>NUCLEOTIDE SEQUENCE</scope>
</reference>
<dbReference type="InterPro" id="IPR036990">
    <property type="entry name" value="M14A-like_propep"/>
</dbReference>
<evidence type="ECO:0000256" key="2">
    <source>
        <dbReference type="ARBA" id="ARBA00022833"/>
    </source>
</evidence>
<dbReference type="GO" id="GO:0046872">
    <property type="term" value="F:metal ion binding"/>
    <property type="evidence" value="ECO:0007669"/>
    <property type="project" value="UniProtKB-KW"/>
</dbReference>
<organism evidence="4 5">
    <name type="scientific">Dendroctonus ponderosae</name>
    <name type="common">Mountain pine beetle</name>
    <dbReference type="NCBI Taxonomy" id="77166"/>
    <lineage>
        <taxon>Eukaryota</taxon>
        <taxon>Metazoa</taxon>
        <taxon>Ecdysozoa</taxon>
        <taxon>Arthropoda</taxon>
        <taxon>Hexapoda</taxon>
        <taxon>Insecta</taxon>
        <taxon>Pterygota</taxon>
        <taxon>Neoptera</taxon>
        <taxon>Endopterygota</taxon>
        <taxon>Coleoptera</taxon>
        <taxon>Polyphaga</taxon>
        <taxon>Cucujiformia</taxon>
        <taxon>Curculionidae</taxon>
        <taxon>Scolytinae</taxon>
        <taxon>Dendroctonus</taxon>
    </lineage>
</organism>
<keyword evidence="2" id="KW-0862">Zinc</keyword>
<dbReference type="SUPFAM" id="SSF54897">
    <property type="entry name" value="Protease propeptides/inhibitors"/>
    <property type="match status" value="1"/>
</dbReference>
<evidence type="ECO:0000259" key="3">
    <source>
        <dbReference type="Pfam" id="PF02244"/>
    </source>
</evidence>
<dbReference type="Gene3D" id="3.30.70.340">
    <property type="entry name" value="Metallocarboxypeptidase-like"/>
    <property type="match status" value="1"/>
</dbReference>
<gene>
    <name evidence="4" type="ORF">D910_04950</name>
</gene>